<accession>A0A183GP68</accession>
<dbReference type="WBParaSite" id="HPBE_0002448801-mRNA-1">
    <property type="protein sequence ID" value="HPBE_0002448801-mRNA-1"/>
    <property type="gene ID" value="HPBE_0002448801"/>
</dbReference>
<dbReference type="AlphaFoldDB" id="A0A183GP68"/>
<reference evidence="2 3" key="1">
    <citation type="submission" date="2018-11" db="EMBL/GenBank/DDBJ databases">
        <authorList>
            <consortium name="Pathogen Informatics"/>
        </authorList>
    </citation>
    <scope>NUCLEOTIDE SEQUENCE [LARGE SCALE GENOMIC DNA]</scope>
</reference>
<protein>
    <submittedName>
        <fullName evidence="4">OrfB_IS605 domain-containing protein</fullName>
    </submittedName>
</protein>
<feature type="coiled-coil region" evidence="1">
    <location>
        <begin position="76"/>
        <end position="129"/>
    </location>
</feature>
<keyword evidence="3" id="KW-1185">Reference proteome</keyword>
<sequence>MTWLLMAKVTHEAEKNFITEVMKIRSSADGQVTRNPWLTANVMRYKLPALNVNDVARGRVLRRGRRNFLAMELWSLLAKQMEVSAVKRKLREAKKRAVNAEFRLKREINDLTEREYEEATDLRNVIKERVRLGGAVRRLRASIIERGHAEALQEFDARENLHDSD</sequence>
<dbReference type="EMBL" id="UZAH01036425">
    <property type="protein sequence ID" value="VDP45374.1"/>
    <property type="molecule type" value="Genomic_DNA"/>
</dbReference>
<proteinExistence type="predicted"/>
<name>A0A183GP68_HELPZ</name>
<organism evidence="3 4">
    <name type="scientific">Heligmosomoides polygyrus</name>
    <name type="common">Parasitic roundworm</name>
    <dbReference type="NCBI Taxonomy" id="6339"/>
    <lineage>
        <taxon>Eukaryota</taxon>
        <taxon>Metazoa</taxon>
        <taxon>Ecdysozoa</taxon>
        <taxon>Nematoda</taxon>
        <taxon>Chromadorea</taxon>
        <taxon>Rhabditida</taxon>
        <taxon>Rhabditina</taxon>
        <taxon>Rhabditomorpha</taxon>
        <taxon>Strongyloidea</taxon>
        <taxon>Heligmosomidae</taxon>
        <taxon>Heligmosomoides</taxon>
    </lineage>
</organism>
<evidence type="ECO:0000313" key="3">
    <source>
        <dbReference type="Proteomes" id="UP000050761"/>
    </source>
</evidence>
<evidence type="ECO:0000256" key="1">
    <source>
        <dbReference type="SAM" id="Coils"/>
    </source>
</evidence>
<accession>A0A3P8EKJ7</accession>
<gene>
    <name evidence="2" type="ORF">HPBE_LOCUS24487</name>
</gene>
<evidence type="ECO:0000313" key="2">
    <source>
        <dbReference type="EMBL" id="VDP45374.1"/>
    </source>
</evidence>
<reference evidence="4" key="2">
    <citation type="submission" date="2019-09" db="UniProtKB">
        <authorList>
            <consortium name="WormBaseParasite"/>
        </authorList>
    </citation>
    <scope>IDENTIFICATION</scope>
</reference>
<dbReference type="Proteomes" id="UP000050761">
    <property type="component" value="Unassembled WGS sequence"/>
</dbReference>
<keyword evidence="1" id="KW-0175">Coiled coil</keyword>
<evidence type="ECO:0000313" key="4">
    <source>
        <dbReference type="WBParaSite" id="HPBE_0002448801-mRNA-1"/>
    </source>
</evidence>